<protein>
    <recommendedName>
        <fullName evidence="1">HTH cro/C1-type domain-containing protein</fullName>
    </recommendedName>
</protein>
<dbReference type="SUPFAM" id="SSF47413">
    <property type="entry name" value="lambda repressor-like DNA-binding domains"/>
    <property type="match status" value="1"/>
</dbReference>
<dbReference type="GO" id="GO:0003677">
    <property type="term" value="F:DNA binding"/>
    <property type="evidence" value="ECO:0007669"/>
    <property type="project" value="InterPro"/>
</dbReference>
<dbReference type="Gene3D" id="1.10.260.40">
    <property type="entry name" value="lambda repressor-like DNA-binding domains"/>
    <property type="match status" value="1"/>
</dbReference>
<evidence type="ECO:0000313" key="2">
    <source>
        <dbReference type="EMBL" id="SCB68927.1"/>
    </source>
</evidence>
<organism evidence="2 3">
    <name type="scientific">Bacillus mycoides</name>
    <dbReference type="NCBI Taxonomy" id="1405"/>
    <lineage>
        <taxon>Bacteria</taxon>
        <taxon>Bacillati</taxon>
        <taxon>Bacillota</taxon>
        <taxon>Bacilli</taxon>
        <taxon>Bacillales</taxon>
        <taxon>Bacillaceae</taxon>
        <taxon>Bacillus</taxon>
        <taxon>Bacillus cereus group</taxon>
    </lineage>
</organism>
<dbReference type="InterPro" id="IPR001387">
    <property type="entry name" value="Cro/C1-type_HTH"/>
</dbReference>
<dbReference type="InterPro" id="IPR010982">
    <property type="entry name" value="Lambda_DNA-bd_dom_sf"/>
</dbReference>
<dbReference type="Proteomes" id="UP000195696">
    <property type="component" value="Unassembled WGS sequence"/>
</dbReference>
<dbReference type="SMART" id="SM00530">
    <property type="entry name" value="HTH_XRE"/>
    <property type="match status" value="1"/>
</dbReference>
<accession>A0A1G4EP99</accession>
<dbReference type="PROSITE" id="PS50943">
    <property type="entry name" value="HTH_CROC1"/>
    <property type="match status" value="1"/>
</dbReference>
<feature type="domain" description="HTH cro/C1-type" evidence="1">
    <location>
        <begin position="19"/>
        <end position="68"/>
    </location>
</feature>
<dbReference type="CDD" id="cd00093">
    <property type="entry name" value="HTH_XRE"/>
    <property type="match status" value="1"/>
</dbReference>
<sequence>MDWFDIGKPRSKFGKFLDKHHLTQQDIAKESGVSRGTISRLCKGSAFHPSLKNGNKIIRALKKLTNKNVDHQDFWF</sequence>
<dbReference type="AlphaFoldDB" id="A0A1G4EP99"/>
<evidence type="ECO:0000313" key="3">
    <source>
        <dbReference type="Proteomes" id="UP000195696"/>
    </source>
</evidence>
<proteinExistence type="predicted"/>
<name>A0A1G4EP99_BACMY</name>
<evidence type="ECO:0000259" key="1">
    <source>
        <dbReference type="PROSITE" id="PS50943"/>
    </source>
</evidence>
<dbReference type="Pfam" id="PF01381">
    <property type="entry name" value="HTH_3"/>
    <property type="match status" value="1"/>
</dbReference>
<dbReference type="RefSeq" id="WP_016103720.1">
    <property type="nucleotide sequence ID" value="NZ_FMAK01000035.1"/>
</dbReference>
<gene>
    <name evidence="2" type="ORF">BWGO95_03076</name>
</gene>
<reference evidence="2 3" key="1">
    <citation type="submission" date="2016-08" db="EMBL/GenBank/DDBJ databases">
        <authorList>
            <person name="Seilhamer J.J."/>
        </authorList>
    </citation>
    <scope>NUCLEOTIDE SEQUENCE [LARGE SCALE GENOMIC DNA]</scope>
    <source>
        <strain evidence="2 3">SDA_GO95</strain>
    </source>
</reference>
<dbReference type="EMBL" id="FMAK01000035">
    <property type="protein sequence ID" value="SCB68927.1"/>
    <property type="molecule type" value="Genomic_DNA"/>
</dbReference>